<keyword evidence="2" id="KW-1185">Reference proteome</keyword>
<protein>
    <submittedName>
        <fullName evidence="1">DUF1643 domain-containing protein</fullName>
    </submittedName>
</protein>
<evidence type="ECO:0000313" key="1">
    <source>
        <dbReference type="EMBL" id="MPQ43458.1"/>
    </source>
</evidence>
<evidence type="ECO:0000313" key="2">
    <source>
        <dbReference type="Proteomes" id="UP000430345"/>
    </source>
</evidence>
<organism evidence="1 2">
    <name type="scientific">Clostridium tarantellae</name>
    <dbReference type="NCBI Taxonomy" id="39493"/>
    <lineage>
        <taxon>Bacteria</taxon>
        <taxon>Bacillati</taxon>
        <taxon>Bacillota</taxon>
        <taxon>Clostridia</taxon>
        <taxon>Eubacteriales</taxon>
        <taxon>Clostridiaceae</taxon>
        <taxon>Clostridium</taxon>
    </lineage>
</organism>
<sequence>MQKSRYGKFFKDNNFEKIVDPDGDRVFKVTIPIDDEGENTVVVIGKAPKPSSEEKGNDIRRAIKYLLSNKEVFGSIKQVDFVFLFPVIEYTKDALEEILNRKGELFLAGNEGIWNNDEFIKNDLVIFEEMIDYNHIIFAWGQPSKDLKPIYENRIQYLLKGFKLIKNNANEVKKTYVVGGLTNNGYPRQYTSWNRELHLVEYNI</sequence>
<proteinExistence type="predicted"/>
<accession>A0A6I1MLZ8</accession>
<dbReference type="OrthoDB" id="1898231at2"/>
<dbReference type="AlphaFoldDB" id="A0A6I1MLZ8"/>
<dbReference type="Proteomes" id="UP000430345">
    <property type="component" value="Unassembled WGS sequence"/>
</dbReference>
<dbReference type="RefSeq" id="WP_152888995.1">
    <property type="nucleotide sequence ID" value="NZ_WHJC01000069.1"/>
</dbReference>
<reference evidence="1 2" key="1">
    <citation type="submission" date="2019-10" db="EMBL/GenBank/DDBJ databases">
        <title>The Genome Sequence of Clostridium tarantellae Isolated from Fish Brain.</title>
        <authorList>
            <person name="Bano L."/>
            <person name="Kiel M."/>
            <person name="Sales G."/>
            <person name="Doxey A.C."/>
            <person name="Mansfield M.J."/>
            <person name="Schiavone M."/>
            <person name="Rossetto O."/>
            <person name="Pirazzini M."/>
            <person name="Dobrindt U."/>
            <person name="Montecucco C."/>
        </authorList>
    </citation>
    <scope>NUCLEOTIDE SEQUENCE [LARGE SCALE GENOMIC DNA]</scope>
    <source>
        <strain evidence="1 2">DSM 3997</strain>
    </source>
</reference>
<comment type="caution">
    <text evidence="1">The sequence shown here is derived from an EMBL/GenBank/DDBJ whole genome shotgun (WGS) entry which is preliminary data.</text>
</comment>
<dbReference type="EMBL" id="WHJC01000069">
    <property type="protein sequence ID" value="MPQ43458.1"/>
    <property type="molecule type" value="Genomic_DNA"/>
</dbReference>
<name>A0A6I1MLZ8_9CLOT</name>
<gene>
    <name evidence="1" type="ORF">GBZ86_06755</name>
</gene>